<dbReference type="Pfam" id="PF00501">
    <property type="entry name" value="AMP-binding"/>
    <property type="match status" value="1"/>
</dbReference>
<evidence type="ECO:0000313" key="6">
    <source>
        <dbReference type="Proteomes" id="UP000283680"/>
    </source>
</evidence>
<evidence type="ECO:0000256" key="1">
    <source>
        <dbReference type="ARBA" id="ARBA00006432"/>
    </source>
</evidence>
<dbReference type="InterPro" id="IPR020845">
    <property type="entry name" value="AMP-binding_CS"/>
</dbReference>
<comment type="caution">
    <text evidence="5">The sequence shown here is derived from an EMBL/GenBank/DDBJ whole genome shotgun (WGS) entry which is preliminary data.</text>
</comment>
<dbReference type="Gene3D" id="3.30.300.30">
    <property type="match status" value="1"/>
</dbReference>
<dbReference type="Pfam" id="PF13193">
    <property type="entry name" value="AMP-binding_C"/>
    <property type="match status" value="1"/>
</dbReference>
<keyword evidence="2 5" id="KW-0436">Ligase</keyword>
<dbReference type="AlphaFoldDB" id="A0A412BJR9"/>
<sequence length="481" mass="53007">MCSLTHSQLLQAIYRYSVQSADKTAIIAKGVSVSYALLWKNILGAAACLQSLGLEKGDCILLSALKDVEFVYLYFAAHLLGLVNVIVDPTSNEERKKYIIETVRPKRVFGLKGGIGYSEVSLVGKPTDIGLLSAQDIADIMFTTGTTGKPKGVLLSHANISGSANNINRYIGNTADDVEVLGLPICHSFGLGRLRCNMLLGATFILLGSFANLKLLFNTMEQYHVTGIGMVPAVWEYIKKLSGNVFGKFASQMSYIEIGSAAMSVENKRLLMEMFPNTRICMHYGLTEASRSLFMEFHEYADDLVTIGKPVTKEVDVKIFSDEGLELPIGESGELCIKGNMVMKSYLVDGDTVDSFWGEYFRTGDYAYKSENENFYLVSRKKEMINVGGKKVSPIEIEDAIIALGGVSDCICVAMKDPRGLVGEVPKVYVLREGTTKSLEEIDTLLGNKIENYKMPVKFEWIDKIPMTSSGKKQRLALCHN</sequence>
<reference evidence="5 6" key="1">
    <citation type="submission" date="2018-08" db="EMBL/GenBank/DDBJ databases">
        <title>A genome reference for cultivated species of the human gut microbiota.</title>
        <authorList>
            <person name="Zou Y."/>
            <person name="Xue W."/>
            <person name="Luo G."/>
        </authorList>
    </citation>
    <scope>NUCLEOTIDE SEQUENCE [LARGE SCALE GENOMIC DNA]</scope>
    <source>
        <strain evidence="5 6">AF28-11</strain>
    </source>
</reference>
<evidence type="ECO:0000256" key="2">
    <source>
        <dbReference type="ARBA" id="ARBA00022598"/>
    </source>
</evidence>
<dbReference type="RefSeq" id="WP_117965262.1">
    <property type="nucleotide sequence ID" value="NZ_JAHOJB010000003.1"/>
</dbReference>
<comment type="similarity">
    <text evidence="1">Belongs to the ATP-dependent AMP-binding enzyme family.</text>
</comment>
<dbReference type="PANTHER" id="PTHR43201:SF5">
    <property type="entry name" value="MEDIUM-CHAIN ACYL-COA LIGASE ACSF2, MITOCHONDRIAL"/>
    <property type="match status" value="1"/>
</dbReference>
<dbReference type="GO" id="GO:0006631">
    <property type="term" value="P:fatty acid metabolic process"/>
    <property type="evidence" value="ECO:0007669"/>
    <property type="project" value="TreeGrafter"/>
</dbReference>
<feature type="domain" description="AMP-dependent synthetase/ligase" evidence="3">
    <location>
        <begin position="19"/>
        <end position="347"/>
    </location>
</feature>
<dbReference type="InterPro" id="IPR000873">
    <property type="entry name" value="AMP-dep_synth/lig_dom"/>
</dbReference>
<feature type="domain" description="AMP-binding enzyme C-terminal" evidence="4">
    <location>
        <begin position="396"/>
        <end position="472"/>
    </location>
</feature>
<dbReference type="PANTHER" id="PTHR43201">
    <property type="entry name" value="ACYL-COA SYNTHETASE"/>
    <property type="match status" value="1"/>
</dbReference>
<protein>
    <submittedName>
        <fullName evidence="5">Long-chain fatty acid--CoA ligase</fullName>
    </submittedName>
</protein>
<organism evidence="5 6">
    <name type="scientific">Bacteroides uniformis</name>
    <dbReference type="NCBI Taxonomy" id="820"/>
    <lineage>
        <taxon>Bacteria</taxon>
        <taxon>Pseudomonadati</taxon>
        <taxon>Bacteroidota</taxon>
        <taxon>Bacteroidia</taxon>
        <taxon>Bacteroidales</taxon>
        <taxon>Bacteroidaceae</taxon>
        <taxon>Bacteroides</taxon>
    </lineage>
</organism>
<dbReference type="InterPro" id="IPR025110">
    <property type="entry name" value="AMP-bd_C"/>
</dbReference>
<gene>
    <name evidence="5" type="ORF">DWY92_04020</name>
</gene>
<evidence type="ECO:0000313" key="5">
    <source>
        <dbReference type="EMBL" id="RGQ55100.1"/>
    </source>
</evidence>
<dbReference type="InterPro" id="IPR045851">
    <property type="entry name" value="AMP-bd_C_sf"/>
</dbReference>
<dbReference type="EMBL" id="QRTH01000001">
    <property type="protein sequence ID" value="RGQ55100.1"/>
    <property type="molecule type" value="Genomic_DNA"/>
</dbReference>
<evidence type="ECO:0000259" key="4">
    <source>
        <dbReference type="Pfam" id="PF13193"/>
    </source>
</evidence>
<dbReference type="InterPro" id="IPR042099">
    <property type="entry name" value="ANL_N_sf"/>
</dbReference>
<accession>A0A412BJR9</accession>
<dbReference type="Proteomes" id="UP000283680">
    <property type="component" value="Unassembled WGS sequence"/>
</dbReference>
<dbReference type="Gene3D" id="3.40.50.12780">
    <property type="entry name" value="N-terminal domain of ligase-like"/>
    <property type="match status" value="1"/>
</dbReference>
<dbReference type="SUPFAM" id="SSF56801">
    <property type="entry name" value="Acetyl-CoA synthetase-like"/>
    <property type="match status" value="1"/>
</dbReference>
<name>A0A412BJR9_BACUN</name>
<proteinExistence type="inferred from homology"/>
<dbReference type="PROSITE" id="PS00455">
    <property type="entry name" value="AMP_BINDING"/>
    <property type="match status" value="1"/>
</dbReference>
<evidence type="ECO:0000259" key="3">
    <source>
        <dbReference type="Pfam" id="PF00501"/>
    </source>
</evidence>
<dbReference type="GO" id="GO:0031956">
    <property type="term" value="F:medium-chain fatty acid-CoA ligase activity"/>
    <property type="evidence" value="ECO:0007669"/>
    <property type="project" value="TreeGrafter"/>
</dbReference>